<feature type="signal peptide" evidence="2">
    <location>
        <begin position="1"/>
        <end position="25"/>
    </location>
</feature>
<name>A0A1E7LR47_9ACTN</name>
<dbReference type="PROSITE" id="PS51257">
    <property type="entry name" value="PROKAR_LIPOPROTEIN"/>
    <property type="match status" value="1"/>
</dbReference>
<feature type="compositionally biased region" description="Low complexity" evidence="1">
    <location>
        <begin position="256"/>
        <end position="273"/>
    </location>
</feature>
<dbReference type="AlphaFoldDB" id="A0A1E7LR47"/>
<evidence type="ECO:0000256" key="1">
    <source>
        <dbReference type="SAM" id="MobiDB-lite"/>
    </source>
</evidence>
<feature type="region of interest" description="Disordered" evidence="1">
    <location>
        <begin position="213"/>
        <end position="273"/>
    </location>
</feature>
<accession>A0A1E7LR47</accession>
<comment type="caution">
    <text evidence="3">The sequence shown here is derived from an EMBL/GenBank/DDBJ whole genome shotgun (WGS) entry which is preliminary data.</text>
</comment>
<evidence type="ECO:0000313" key="4">
    <source>
        <dbReference type="Proteomes" id="UP000175971"/>
    </source>
</evidence>
<sequence>MRPVRVRTVAAAVAGLALLSGCGSAGGLESTGEAPSAVGPARLWPDLPPASAAPYDYGEGETARIPGITVPGNDVHRLDPVTVAQAGLKAKTNRDSGLDELPDATVRQIRACRTAPGDCPVLTPYYFDLTGDGRDELVLGIRIPERQLAVRAYRADDGALTRIMSTVDAVISVELAGRDLILRAPSVISGYEYRTAWSWDDRQQAMLATRDEILRVPERRGERTASTPSAPSSGTPTAPGPSESPTAPTPSPSPSAPSSGAPSAAATSAADGR</sequence>
<evidence type="ECO:0008006" key="5">
    <source>
        <dbReference type="Google" id="ProtNLM"/>
    </source>
</evidence>
<dbReference type="PATRIC" id="fig|518642.7.peg.5887"/>
<dbReference type="Proteomes" id="UP000175971">
    <property type="component" value="Unassembled WGS sequence"/>
</dbReference>
<keyword evidence="4" id="KW-1185">Reference proteome</keyword>
<dbReference type="RefSeq" id="WP_070202316.1">
    <property type="nucleotide sequence ID" value="NZ_LJGZ01000091.1"/>
</dbReference>
<dbReference type="EMBL" id="LJGZ01000091">
    <property type="protein sequence ID" value="OEV18675.1"/>
    <property type="molecule type" value="Genomic_DNA"/>
</dbReference>
<gene>
    <name evidence="3" type="ORF">AN221_21690</name>
</gene>
<dbReference type="OrthoDB" id="4336783at2"/>
<evidence type="ECO:0000256" key="2">
    <source>
        <dbReference type="SAM" id="SignalP"/>
    </source>
</evidence>
<keyword evidence="2" id="KW-0732">Signal</keyword>
<evidence type="ECO:0000313" key="3">
    <source>
        <dbReference type="EMBL" id="OEV18675.1"/>
    </source>
</evidence>
<reference evidence="3 4" key="1">
    <citation type="journal article" date="2016" name="Front. Microbiol.">
        <title>Comparative Genomics Analysis of Streptomyces Species Reveals Their Adaptation to the Marine Environment and Their Diversity at the Genomic Level.</title>
        <authorList>
            <person name="Tian X."/>
            <person name="Zhang Z."/>
            <person name="Yang T."/>
            <person name="Chen M."/>
            <person name="Li J."/>
            <person name="Chen F."/>
            <person name="Yang J."/>
            <person name="Li W."/>
            <person name="Zhang B."/>
            <person name="Zhang Z."/>
            <person name="Wu J."/>
            <person name="Zhang C."/>
            <person name="Long L."/>
            <person name="Xiao J."/>
        </authorList>
    </citation>
    <scope>NUCLEOTIDE SEQUENCE [LARGE SCALE GENOMIC DNA]</scope>
    <source>
        <strain evidence="3 4">SCSIO M10372</strain>
    </source>
</reference>
<feature type="compositionally biased region" description="Low complexity" evidence="1">
    <location>
        <begin position="224"/>
        <end position="246"/>
    </location>
</feature>
<protein>
    <recommendedName>
        <fullName evidence="5">Lipoprotein</fullName>
    </recommendedName>
</protein>
<feature type="compositionally biased region" description="Basic and acidic residues" evidence="1">
    <location>
        <begin position="213"/>
        <end position="223"/>
    </location>
</feature>
<organism evidence="3 4">
    <name type="scientific">Streptomyces nanshensis</name>
    <dbReference type="NCBI Taxonomy" id="518642"/>
    <lineage>
        <taxon>Bacteria</taxon>
        <taxon>Bacillati</taxon>
        <taxon>Actinomycetota</taxon>
        <taxon>Actinomycetes</taxon>
        <taxon>Kitasatosporales</taxon>
        <taxon>Streptomycetaceae</taxon>
        <taxon>Streptomyces</taxon>
    </lineage>
</organism>
<feature type="chain" id="PRO_5038595274" description="Lipoprotein" evidence="2">
    <location>
        <begin position="26"/>
        <end position="273"/>
    </location>
</feature>
<proteinExistence type="predicted"/>